<keyword evidence="1" id="KW-1133">Transmembrane helix</keyword>
<feature type="transmembrane region" description="Helical" evidence="1">
    <location>
        <begin position="5"/>
        <end position="27"/>
    </location>
</feature>
<feature type="transmembrane region" description="Helical" evidence="1">
    <location>
        <begin position="33"/>
        <end position="59"/>
    </location>
</feature>
<organism evidence="2 3">
    <name type="scientific">Acetanaerobacterium elongatum</name>
    <dbReference type="NCBI Taxonomy" id="258515"/>
    <lineage>
        <taxon>Bacteria</taxon>
        <taxon>Bacillati</taxon>
        <taxon>Bacillota</taxon>
        <taxon>Clostridia</taxon>
        <taxon>Eubacteriales</taxon>
        <taxon>Oscillospiraceae</taxon>
        <taxon>Acetanaerobacterium</taxon>
    </lineage>
</organism>
<dbReference type="Proteomes" id="UP000199182">
    <property type="component" value="Unassembled WGS sequence"/>
</dbReference>
<accession>A0A1G9TZR1</accession>
<feature type="transmembrane region" description="Helical" evidence="1">
    <location>
        <begin position="113"/>
        <end position="133"/>
    </location>
</feature>
<keyword evidence="3" id="KW-1185">Reference proteome</keyword>
<feature type="transmembrane region" description="Helical" evidence="1">
    <location>
        <begin position="89"/>
        <end position="107"/>
    </location>
</feature>
<reference evidence="2 3" key="1">
    <citation type="submission" date="2016-10" db="EMBL/GenBank/DDBJ databases">
        <authorList>
            <person name="de Groot N.N."/>
        </authorList>
    </citation>
    <scope>NUCLEOTIDE SEQUENCE [LARGE SCALE GENOMIC DNA]</scope>
    <source>
        <strain evidence="2 3">CGMCC 1.5012</strain>
    </source>
</reference>
<dbReference type="EMBL" id="FNID01000001">
    <property type="protein sequence ID" value="SDM53033.1"/>
    <property type="molecule type" value="Genomic_DNA"/>
</dbReference>
<dbReference type="RefSeq" id="WP_092637254.1">
    <property type="nucleotide sequence ID" value="NZ_FNID01000001.1"/>
</dbReference>
<keyword evidence="1" id="KW-0812">Transmembrane</keyword>
<evidence type="ECO:0000313" key="2">
    <source>
        <dbReference type="EMBL" id="SDM53033.1"/>
    </source>
</evidence>
<sequence>MNKKIWPYVIVLPAGLALALAGIFVITDESLKGISGICIGVGAGAFGMAIAQIVTAVMMRKNPEYFRRQSIEERDERNIQIRVKAKAKGFDAMGIIFGVAMLCLVLTNANICTVLLIVGAYLLVYVVQIYYIAKYSKEF</sequence>
<dbReference type="InterPro" id="IPR045620">
    <property type="entry name" value="DUF6442"/>
</dbReference>
<gene>
    <name evidence="2" type="ORF">SAMN05192585_10129</name>
</gene>
<keyword evidence="1" id="KW-0472">Membrane</keyword>
<protein>
    <recommendedName>
        <fullName evidence="4">DUF2178 domain-containing protein</fullName>
    </recommendedName>
</protein>
<evidence type="ECO:0000256" key="1">
    <source>
        <dbReference type="SAM" id="Phobius"/>
    </source>
</evidence>
<name>A0A1G9TZR1_9FIRM</name>
<evidence type="ECO:0000313" key="3">
    <source>
        <dbReference type="Proteomes" id="UP000199182"/>
    </source>
</evidence>
<dbReference type="AlphaFoldDB" id="A0A1G9TZR1"/>
<dbReference type="OrthoDB" id="2194123at2"/>
<dbReference type="Pfam" id="PF20040">
    <property type="entry name" value="DUF6442"/>
    <property type="match status" value="1"/>
</dbReference>
<proteinExistence type="predicted"/>
<evidence type="ECO:0008006" key="4">
    <source>
        <dbReference type="Google" id="ProtNLM"/>
    </source>
</evidence>
<dbReference type="STRING" id="258515.SAMN05192585_10129"/>